<dbReference type="Proteomes" id="UP000182375">
    <property type="component" value="Unassembled WGS sequence"/>
</dbReference>
<proteinExistence type="predicted"/>
<dbReference type="EMBL" id="FNTD01000004">
    <property type="protein sequence ID" value="SEC02616.1"/>
    <property type="molecule type" value="Genomic_DNA"/>
</dbReference>
<gene>
    <name evidence="1" type="ORF">SAMN04490357_0994</name>
</gene>
<reference evidence="1 2" key="1">
    <citation type="submission" date="2016-10" db="EMBL/GenBank/DDBJ databases">
        <authorList>
            <person name="de Groot N.N."/>
        </authorList>
    </citation>
    <scope>NUCLEOTIDE SEQUENCE [LARGE SCALE GENOMIC DNA]</scope>
    <source>
        <strain evidence="1 2">DSM 40306</strain>
    </source>
</reference>
<accession>A0A1H4P559</accession>
<dbReference type="GeneID" id="95510240"/>
<evidence type="ECO:0000313" key="1">
    <source>
        <dbReference type="EMBL" id="SEC02616.1"/>
    </source>
</evidence>
<organism evidence="1 2">
    <name type="scientific">Streptomyces misionensis</name>
    <dbReference type="NCBI Taxonomy" id="67331"/>
    <lineage>
        <taxon>Bacteria</taxon>
        <taxon>Bacillati</taxon>
        <taxon>Actinomycetota</taxon>
        <taxon>Actinomycetes</taxon>
        <taxon>Kitasatosporales</taxon>
        <taxon>Streptomycetaceae</taxon>
        <taxon>Streptomyces</taxon>
    </lineage>
</organism>
<name>A0A1H4P559_9ACTN</name>
<dbReference type="AlphaFoldDB" id="A0A1H4P559"/>
<evidence type="ECO:0000313" key="2">
    <source>
        <dbReference type="Proteomes" id="UP000182375"/>
    </source>
</evidence>
<dbReference type="STRING" id="67331.SAMN04490357_0994"/>
<protein>
    <submittedName>
        <fullName evidence="1">Uncharacterized protein</fullName>
    </submittedName>
</protein>
<sequence length="108" mass="11607">MTAPIQPALDGTVPVAGLDYHAWCDLVQPAFVAAAASGRRFTTYEVAADNDLPEPPCPRADWGNFTQTLVRDRLIEHVGFDRSSRPTGEKSAVAVWRGTRAAQAGRAA</sequence>
<dbReference type="RefSeq" id="WP_074990908.1">
    <property type="nucleotide sequence ID" value="NZ_FNTD01000004.1"/>
</dbReference>